<feature type="transmembrane region" description="Helical" evidence="1">
    <location>
        <begin position="70"/>
        <end position="97"/>
    </location>
</feature>
<name>A0ABW4SSX9_9ACTN</name>
<dbReference type="EMBL" id="JBHUFV010000022">
    <property type="protein sequence ID" value="MFD1932705.1"/>
    <property type="molecule type" value="Genomic_DNA"/>
</dbReference>
<evidence type="ECO:0008006" key="4">
    <source>
        <dbReference type="Google" id="ProtNLM"/>
    </source>
</evidence>
<proteinExistence type="predicted"/>
<evidence type="ECO:0000313" key="3">
    <source>
        <dbReference type="Proteomes" id="UP001597368"/>
    </source>
</evidence>
<keyword evidence="1" id="KW-0812">Transmembrane</keyword>
<comment type="caution">
    <text evidence="2">The sequence shown here is derived from an EMBL/GenBank/DDBJ whole genome shotgun (WGS) entry which is preliminary data.</text>
</comment>
<reference evidence="3" key="1">
    <citation type="journal article" date="2019" name="Int. J. Syst. Evol. Microbiol.">
        <title>The Global Catalogue of Microorganisms (GCM) 10K type strain sequencing project: providing services to taxonomists for standard genome sequencing and annotation.</title>
        <authorList>
            <consortium name="The Broad Institute Genomics Platform"/>
            <consortium name="The Broad Institute Genome Sequencing Center for Infectious Disease"/>
            <person name="Wu L."/>
            <person name="Ma J."/>
        </authorList>
    </citation>
    <scope>NUCLEOTIDE SEQUENCE [LARGE SCALE GENOMIC DNA]</scope>
    <source>
        <strain evidence="3">ICMP 6774ER</strain>
    </source>
</reference>
<organism evidence="2 3">
    <name type="scientific">Nonomuraea mangrovi</name>
    <dbReference type="NCBI Taxonomy" id="2316207"/>
    <lineage>
        <taxon>Bacteria</taxon>
        <taxon>Bacillati</taxon>
        <taxon>Actinomycetota</taxon>
        <taxon>Actinomycetes</taxon>
        <taxon>Streptosporangiales</taxon>
        <taxon>Streptosporangiaceae</taxon>
        <taxon>Nonomuraea</taxon>
    </lineage>
</organism>
<protein>
    <recommendedName>
        <fullName evidence="4">DUF4386 family protein</fullName>
    </recommendedName>
</protein>
<gene>
    <name evidence="2" type="ORF">ACFSKW_14595</name>
</gene>
<accession>A0ABW4SSX9</accession>
<feature type="transmembrane region" description="Helical" evidence="1">
    <location>
        <begin position="151"/>
        <end position="176"/>
    </location>
</feature>
<feature type="transmembrane region" description="Helical" evidence="1">
    <location>
        <begin position="117"/>
        <end position="139"/>
    </location>
</feature>
<evidence type="ECO:0000313" key="2">
    <source>
        <dbReference type="EMBL" id="MFD1932705.1"/>
    </source>
</evidence>
<keyword evidence="1" id="KW-0472">Membrane</keyword>
<sequence length="193" mass="20425">MQIARSAAVAAPLLMLAYGVIRLVGRMDGVYGPGLDWQAAHVANLAGLVLFVFLVLGIRRLLTRSVGREAVVAITLVGAGTSIVQFVADIAWGLLAADKAGMRELSGQFRALPGVDLAFYQVGPQLLYVGVVVLTGMLAYRGLLPWWSVGLVLVSSLLPVVTLDLLPLAAAGYLVALLPLRRLLGTQAQPLTR</sequence>
<keyword evidence="1" id="KW-1133">Transmembrane helix</keyword>
<feature type="transmembrane region" description="Helical" evidence="1">
    <location>
        <begin position="38"/>
        <end position="58"/>
    </location>
</feature>
<dbReference type="Proteomes" id="UP001597368">
    <property type="component" value="Unassembled WGS sequence"/>
</dbReference>
<dbReference type="RefSeq" id="WP_379572762.1">
    <property type="nucleotide sequence ID" value="NZ_JBHUFV010000022.1"/>
</dbReference>
<evidence type="ECO:0000256" key="1">
    <source>
        <dbReference type="SAM" id="Phobius"/>
    </source>
</evidence>
<keyword evidence="3" id="KW-1185">Reference proteome</keyword>